<keyword evidence="2 7" id="KW-0813">Transport</keyword>
<feature type="transmembrane region" description="Helical" evidence="7">
    <location>
        <begin position="133"/>
        <end position="155"/>
    </location>
</feature>
<evidence type="ECO:0000256" key="2">
    <source>
        <dbReference type="ARBA" id="ARBA00022448"/>
    </source>
</evidence>
<dbReference type="OrthoDB" id="9790211at2"/>
<keyword evidence="5 7" id="KW-1133">Transmembrane helix</keyword>
<dbReference type="STRING" id="337701.SAMN05444398_10587"/>
<feature type="transmembrane region" description="Helical" evidence="7">
    <location>
        <begin position="398"/>
        <end position="420"/>
    </location>
</feature>
<dbReference type="AlphaFoldDB" id="A0A1M7D2J7"/>
<evidence type="ECO:0000256" key="5">
    <source>
        <dbReference type="ARBA" id="ARBA00022989"/>
    </source>
</evidence>
<evidence type="ECO:0000313" key="10">
    <source>
        <dbReference type="Proteomes" id="UP000183974"/>
    </source>
</evidence>
<dbReference type="Gene3D" id="1.10.3720.10">
    <property type="entry name" value="MetI-like"/>
    <property type="match status" value="2"/>
</dbReference>
<reference evidence="9 10" key="1">
    <citation type="submission" date="2016-11" db="EMBL/GenBank/DDBJ databases">
        <authorList>
            <person name="Jaros S."/>
            <person name="Januszkiewicz K."/>
            <person name="Wedrychowicz H."/>
        </authorList>
    </citation>
    <scope>NUCLEOTIDE SEQUENCE [LARGE SCALE GENOMIC DNA]</scope>
    <source>
        <strain evidence="9 10">DSM 29589</strain>
    </source>
</reference>
<feature type="transmembrane region" description="Helical" evidence="7">
    <location>
        <begin position="51"/>
        <end position="76"/>
    </location>
</feature>
<dbReference type="Proteomes" id="UP000183974">
    <property type="component" value="Unassembled WGS sequence"/>
</dbReference>
<protein>
    <submittedName>
        <fullName evidence="9">Iron(III) transport system permease protein</fullName>
    </submittedName>
</protein>
<feature type="domain" description="ABC transmembrane type-1" evidence="8">
    <location>
        <begin position="48"/>
        <end position="252"/>
    </location>
</feature>
<comment type="similarity">
    <text evidence="7">Belongs to the binding-protein-dependent transport system permease family.</text>
</comment>
<evidence type="ECO:0000256" key="1">
    <source>
        <dbReference type="ARBA" id="ARBA00004651"/>
    </source>
</evidence>
<keyword evidence="3" id="KW-1003">Cell membrane</keyword>
<evidence type="ECO:0000259" key="8">
    <source>
        <dbReference type="PROSITE" id="PS50928"/>
    </source>
</evidence>
<evidence type="ECO:0000256" key="6">
    <source>
        <dbReference type="ARBA" id="ARBA00023136"/>
    </source>
</evidence>
<dbReference type="CDD" id="cd06261">
    <property type="entry name" value="TM_PBP2"/>
    <property type="match status" value="2"/>
</dbReference>
<dbReference type="InterPro" id="IPR035906">
    <property type="entry name" value="MetI-like_sf"/>
</dbReference>
<feature type="domain" description="ABC transmembrane type-1" evidence="8">
    <location>
        <begin position="325"/>
        <end position="531"/>
    </location>
</feature>
<feature type="transmembrane region" description="Helical" evidence="7">
    <location>
        <begin position="83"/>
        <end position="103"/>
    </location>
</feature>
<feature type="transmembrane region" description="Helical" evidence="7">
    <location>
        <begin position="192"/>
        <end position="214"/>
    </location>
</feature>
<gene>
    <name evidence="9" type="ORF">SAMN05444398_10587</name>
</gene>
<proteinExistence type="inferred from homology"/>
<feature type="transmembrane region" description="Helical" evidence="7">
    <location>
        <begin position="360"/>
        <end position="386"/>
    </location>
</feature>
<keyword evidence="10" id="KW-1185">Reference proteome</keyword>
<feature type="transmembrane region" description="Helical" evidence="7">
    <location>
        <begin position="513"/>
        <end position="535"/>
    </location>
</feature>
<evidence type="ECO:0000313" key="9">
    <source>
        <dbReference type="EMBL" id="SHL73762.1"/>
    </source>
</evidence>
<evidence type="ECO:0000256" key="3">
    <source>
        <dbReference type="ARBA" id="ARBA00022475"/>
    </source>
</evidence>
<dbReference type="SUPFAM" id="SSF161098">
    <property type="entry name" value="MetI-like"/>
    <property type="match status" value="2"/>
</dbReference>
<dbReference type="PANTHER" id="PTHR30183">
    <property type="entry name" value="MOLYBDENUM TRANSPORT SYSTEM PERMEASE PROTEIN MODB"/>
    <property type="match status" value="1"/>
</dbReference>
<feature type="transmembrane region" description="Helical" evidence="7">
    <location>
        <begin position="329"/>
        <end position="348"/>
    </location>
</feature>
<evidence type="ECO:0000256" key="4">
    <source>
        <dbReference type="ARBA" id="ARBA00022692"/>
    </source>
</evidence>
<feature type="transmembrane region" description="Helical" evidence="7">
    <location>
        <begin position="9"/>
        <end position="31"/>
    </location>
</feature>
<comment type="subcellular location">
    <subcellularLocation>
        <location evidence="1 7">Cell membrane</location>
        <topology evidence="1 7">Multi-pass membrane protein</topology>
    </subcellularLocation>
</comment>
<evidence type="ECO:0000256" key="7">
    <source>
        <dbReference type="RuleBase" id="RU363032"/>
    </source>
</evidence>
<organism evidence="9 10">
    <name type="scientific">Roseovarius pacificus</name>
    <dbReference type="NCBI Taxonomy" id="337701"/>
    <lineage>
        <taxon>Bacteria</taxon>
        <taxon>Pseudomonadati</taxon>
        <taxon>Pseudomonadota</taxon>
        <taxon>Alphaproteobacteria</taxon>
        <taxon>Rhodobacterales</taxon>
        <taxon>Roseobacteraceae</taxon>
        <taxon>Roseovarius</taxon>
    </lineage>
</organism>
<feature type="transmembrane region" description="Helical" evidence="7">
    <location>
        <begin position="282"/>
        <end position="309"/>
    </location>
</feature>
<dbReference type="GO" id="GO:0055085">
    <property type="term" value="P:transmembrane transport"/>
    <property type="evidence" value="ECO:0007669"/>
    <property type="project" value="InterPro"/>
</dbReference>
<feature type="transmembrane region" description="Helical" evidence="7">
    <location>
        <begin position="455"/>
        <end position="477"/>
    </location>
</feature>
<dbReference type="PROSITE" id="PS50928">
    <property type="entry name" value="ABC_TM1"/>
    <property type="match status" value="2"/>
</dbReference>
<dbReference type="InterPro" id="IPR000515">
    <property type="entry name" value="MetI-like"/>
</dbReference>
<keyword evidence="6 7" id="KW-0472">Membrane</keyword>
<dbReference type="FunFam" id="1.10.3720.10:FF:000088">
    <property type="entry name" value="Iron(III) ABC transporter, permease protein"/>
    <property type="match status" value="1"/>
</dbReference>
<sequence length="555" mass="59449">MSERLLHRLAWIVVIACIAPILAAGLAAFTGDLETWRTVLASVLPRYTRTTLALVAIVGISTAVLGSITAWLVTVYRFPGARWLEVALALPLAFPAYVLAYAYTSLLDHPGPVQTLLREVTGWGPRDYWFPEIRSLGGAALMLTIVLYPYVYLLARASFRQQSSNAFLVARTLGRSPMRAFMRVALPMARPAIAGGALLAVMETIADYGTVAFFNVQTFATGIYQAWFSLGDRAAAAQLSLCLLSFALLLAGLERAQRGKARTAGRGARFETMEKPVLKGGAGVLAMLVCLLPVLLGFIIPVIMLGVMAVGSGQNLFDSRYLTLMQNSVTLAGVAAVLTVIGAVLISFRARTRPERRSRLMVIAAGLGYAVPGGVIAVGLMVPMAALDNLIDDLTEAWFGHGTGLLITGSIWLMIVAYFVRFMAAALNAYDSGMATVPAHYDAIGRSLGQPGPRLLWRVHLPVARTSVLTALLIVFVDVMKELPATLILHPFNFQTLAVQAHRLASDERLTEAAVPSLVLVAFGLVPVALLCRTLGRDAGTGRRSARMGTAISAG</sequence>
<keyword evidence="4 7" id="KW-0812">Transmembrane</keyword>
<dbReference type="EMBL" id="FRBR01000005">
    <property type="protein sequence ID" value="SHL73762.1"/>
    <property type="molecule type" value="Genomic_DNA"/>
</dbReference>
<dbReference type="Pfam" id="PF00528">
    <property type="entry name" value="BPD_transp_1"/>
    <property type="match status" value="1"/>
</dbReference>
<dbReference type="GO" id="GO:0005886">
    <property type="term" value="C:plasma membrane"/>
    <property type="evidence" value="ECO:0007669"/>
    <property type="project" value="UniProtKB-SubCell"/>
</dbReference>
<feature type="transmembrane region" description="Helical" evidence="7">
    <location>
        <begin position="234"/>
        <end position="253"/>
    </location>
</feature>
<dbReference type="RefSeq" id="WP_073034756.1">
    <property type="nucleotide sequence ID" value="NZ_BMLR01000005.1"/>
</dbReference>
<name>A0A1M7D2J7_9RHOB</name>
<accession>A0A1M7D2J7</accession>
<dbReference type="PANTHER" id="PTHR30183:SF2">
    <property type="entry name" value="IRON UTILIZATION PROTEIN"/>
    <property type="match status" value="1"/>
</dbReference>